<evidence type="ECO:0000313" key="3">
    <source>
        <dbReference type="Proteomes" id="UP000634660"/>
    </source>
</evidence>
<accession>A0A918R7G6</accession>
<evidence type="ECO:0000256" key="1">
    <source>
        <dbReference type="SAM" id="MobiDB-lite"/>
    </source>
</evidence>
<dbReference type="Proteomes" id="UP000634660">
    <property type="component" value="Unassembled WGS sequence"/>
</dbReference>
<reference evidence="2" key="1">
    <citation type="journal article" date="2014" name="Int. J. Syst. Evol. Microbiol.">
        <title>Complete genome sequence of Corynebacterium casei LMG S-19264T (=DSM 44701T), isolated from a smear-ripened cheese.</title>
        <authorList>
            <consortium name="US DOE Joint Genome Institute (JGI-PGF)"/>
            <person name="Walter F."/>
            <person name="Albersmeier A."/>
            <person name="Kalinowski J."/>
            <person name="Ruckert C."/>
        </authorList>
    </citation>
    <scope>NUCLEOTIDE SEQUENCE</scope>
    <source>
        <strain evidence="2">JCM 4834</strain>
    </source>
</reference>
<gene>
    <name evidence="2" type="ORF">GCM10010371_57130</name>
</gene>
<feature type="region of interest" description="Disordered" evidence="1">
    <location>
        <begin position="1"/>
        <end position="24"/>
    </location>
</feature>
<dbReference type="AlphaFoldDB" id="A0A918R7G6"/>
<reference evidence="2" key="2">
    <citation type="submission" date="2020-09" db="EMBL/GenBank/DDBJ databases">
        <authorList>
            <person name="Sun Q."/>
            <person name="Ohkuma M."/>
        </authorList>
    </citation>
    <scope>NUCLEOTIDE SEQUENCE</scope>
    <source>
        <strain evidence="2">JCM 4834</strain>
    </source>
</reference>
<protein>
    <submittedName>
        <fullName evidence="2">Uncharacterized protein</fullName>
    </submittedName>
</protein>
<evidence type="ECO:0000313" key="2">
    <source>
        <dbReference type="EMBL" id="GGZ89823.1"/>
    </source>
</evidence>
<dbReference type="EMBL" id="BMVX01000028">
    <property type="protein sequence ID" value="GGZ89823.1"/>
    <property type="molecule type" value="Genomic_DNA"/>
</dbReference>
<proteinExistence type="predicted"/>
<organism evidence="2 3">
    <name type="scientific">Streptomyces subrutilus</name>
    <dbReference type="NCBI Taxonomy" id="36818"/>
    <lineage>
        <taxon>Bacteria</taxon>
        <taxon>Bacillati</taxon>
        <taxon>Actinomycetota</taxon>
        <taxon>Actinomycetes</taxon>
        <taxon>Kitasatosporales</taxon>
        <taxon>Streptomycetaceae</taxon>
        <taxon>Streptomyces</taxon>
    </lineage>
</organism>
<comment type="caution">
    <text evidence="2">The sequence shown here is derived from an EMBL/GenBank/DDBJ whole genome shotgun (WGS) entry which is preliminary data.</text>
</comment>
<dbReference type="RefSeq" id="WP_189829043.1">
    <property type="nucleotide sequence ID" value="NZ_BMVX01000028.1"/>
</dbReference>
<sequence>MQIMARGTTLPDPQAGIYDDMERDDNRRGFERDETDANKALGQLLRRIAREHDRRIPEGRRARRTLAEMAPDYKRQPILLLDPAPGVEAAR</sequence>
<name>A0A918R7G6_9ACTN</name>